<gene>
    <name evidence="3" type="primary">dacB</name>
    <name evidence="3" type="ORF">J2R62_10765</name>
</gene>
<evidence type="ECO:0000256" key="2">
    <source>
        <dbReference type="ARBA" id="ARBA00022801"/>
    </source>
</evidence>
<dbReference type="NCBIfam" id="TIGR00666">
    <property type="entry name" value="PBP4"/>
    <property type="match status" value="1"/>
</dbReference>
<dbReference type="EC" id="3.4.16.4" evidence="3"/>
<evidence type="ECO:0000256" key="1">
    <source>
        <dbReference type="ARBA" id="ARBA00006096"/>
    </source>
</evidence>
<dbReference type="InterPro" id="IPR000667">
    <property type="entry name" value="Peptidase_S13"/>
</dbReference>
<dbReference type="RefSeq" id="WP_039045851.1">
    <property type="nucleotide sequence ID" value="NZ_CP027852.1"/>
</dbReference>
<dbReference type="Gene3D" id="3.40.710.10">
    <property type="entry name" value="DD-peptidase/beta-lactamase superfamily"/>
    <property type="match status" value="2"/>
</dbReference>
<evidence type="ECO:0000313" key="4">
    <source>
        <dbReference type="Proteomes" id="UP000664658"/>
    </source>
</evidence>
<accession>A0A2P1VSP0</accession>
<dbReference type="GO" id="GO:0000270">
    <property type="term" value="P:peptidoglycan metabolic process"/>
    <property type="evidence" value="ECO:0007669"/>
    <property type="project" value="TreeGrafter"/>
</dbReference>
<dbReference type="PANTHER" id="PTHR30023:SF0">
    <property type="entry name" value="PENICILLIN-SENSITIVE CARBOXYPEPTIDASE A"/>
    <property type="match status" value="1"/>
</dbReference>
<dbReference type="Gene3D" id="3.50.80.20">
    <property type="entry name" value="D-Ala-D-Ala carboxypeptidase C, peptidase S13"/>
    <property type="match status" value="1"/>
</dbReference>
<dbReference type="GO" id="GO:0009002">
    <property type="term" value="F:serine-type D-Ala-D-Ala carboxypeptidase activity"/>
    <property type="evidence" value="ECO:0007669"/>
    <property type="project" value="UniProtKB-EC"/>
</dbReference>
<organism evidence="3 4">
    <name type="scientific">Plesiomonas shigelloides</name>
    <name type="common">Aeromonas shigelloides</name>
    <dbReference type="NCBI Taxonomy" id="703"/>
    <lineage>
        <taxon>Bacteria</taxon>
        <taxon>Pseudomonadati</taxon>
        <taxon>Pseudomonadota</taxon>
        <taxon>Gammaproteobacteria</taxon>
        <taxon>Enterobacterales</taxon>
        <taxon>Enterobacteriaceae</taxon>
        <taxon>Plesiomonas</taxon>
    </lineage>
</organism>
<protein>
    <submittedName>
        <fullName evidence="3">Serine-type D-Ala-D-Ala carboxypeptidase</fullName>
        <ecNumber evidence="3">3.4.16.4</ecNumber>
        <ecNumber evidence="3">3.4.21.-</ecNumber>
    </submittedName>
</protein>
<dbReference type="GO" id="GO:0006508">
    <property type="term" value="P:proteolysis"/>
    <property type="evidence" value="ECO:0007669"/>
    <property type="project" value="InterPro"/>
</dbReference>
<dbReference type="EC" id="3.4.21.-" evidence="3"/>
<evidence type="ECO:0000313" key="3">
    <source>
        <dbReference type="EMBL" id="MBO1108695.1"/>
    </source>
</evidence>
<dbReference type="PRINTS" id="PR00922">
    <property type="entry name" value="DADACBPTASE3"/>
</dbReference>
<name>A0A2P1VSP0_PLESH</name>
<dbReference type="SUPFAM" id="SSF56601">
    <property type="entry name" value="beta-lactamase/transpeptidase-like"/>
    <property type="match status" value="1"/>
</dbReference>
<dbReference type="EMBL" id="JAFNAA010000010">
    <property type="protein sequence ID" value="MBO1108695.1"/>
    <property type="molecule type" value="Genomic_DNA"/>
</dbReference>
<dbReference type="GeneID" id="69704344"/>
<keyword evidence="2 3" id="KW-0378">Hydrolase</keyword>
<dbReference type="AlphaFoldDB" id="A0A2P1VSP0"/>
<keyword evidence="3" id="KW-0121">Carboxypeptidase</keyword>
<dbReference type="Proteomes" id="UP000664658">
    <property type="component" value="Unassembled WGS sequence"/>
</dbReference>
<comment type="caution">
    <text evidence="3">The sequence shown here is derived from an EMBL/GenBank/DDBJ whole genome shotgun (WGS) entry which is preliminary data.</text>
</comment>
<comment type="similarity">
    <text evidence="1">Belongs to the peptidase S13 family.</text>
</comment>
<dbReference type="NCBIfam" id="NF008322">
    <property type="entry name" value="PRK11113.1"/>
    <property type="match status" value="1"/>
</dbReference>
<dbReference type="InterPro" id="IPR012338">
    <property type="entry name" value="Beta-lactam/transpept-like"/>
</dbReference>
<proteinExistence type="inferred from homology"/>
<keyword evidence="3" id="KW-0645">Protease</keyword>
<dbReference type="Pfam" id="PF02113">
    <property type="entry name" value="Peptidase_S13"/>
    <property type="match status" value="1"/>
</dbReference>
<reference evidence="3" key="1">
    <citation type="submission" date="2021-03" db="EMBL/GenBank/DDBJ databases">
        <title>Plesiomonas shigelloides zfcc0051, isolated from zebrafish feces.</title>
        <authorList>
            <person name="Vanderhoek Z."/>
            <person name="Gaulke C."/>
        </authorList>
    </citation>
    <scope>NUCLEOTIDE SEQUENCE</scope>
    <source>
        <strain evidence="3">Zfcc0051</strain>
    </source>
</reference>
<dbReference type="PANTHER" id="PTHR30023">
    <property type="entry name" value="D-ALANYL-D-ALANINE CARBOXYPEPTIDASE"/>
    <property type="match status" value="1"/>
</dbReference>
<sequence>MRFLTSAAVAACVFSLPVAASVIPVTDYEQALPPGTQLSLLVQPTNGAQPLVAYQADKLVLPASTQKVFTALAAMLELGPDFRFPTKMGTAAQVRENKVWGDLVVSFSGDPRLTRDQIRLMANRLAQQNIKQVMGNLVIDTSVFGSHDKAPGWSWNDLTQCFNALPAAASIDGNCFYAVLNSAATPGNLATASVASRYPVTVVSEVKTVTRKMPEARYCELDVQPRDNNRYVLTGCLVQQKEPFGLSFSVQDPSAYAAGIVRQELTRAGISISGQTKISNDPVAMPTVLAENNSKPLPELLKIMLKESDNQIADVMFRTVGHHYFNVPGTFRAGSDAVRAILSKQAGVRFGNTVMADGSGLSRHNLVSAQTMMDTLQYIAKHDDQLGIIAMLPVSGTDGTLRYRASVREAPLKGQVHAKTGALQGVYNLAGFMRTASGQQVAFVQFVSSYSALDHRTRRAGLNKFEGQLYKAIYNQ</sequence>